<dbReference type="Proteomes" id="UP000636479">
    <property type="component" value="Unassembled WGS sequence"/>
</dbReference>
<accession>A0A8H6VWM3</accession>
<dbReference type="GeneID" id="59348207"/>
<proteinExistence type="predicted"/>
<evidence type="ECO:0000313" key="1">
    <source>
        <dbReference type="EMBL" id="KAF7296744.1"/>
    </source>
</evidence>
<dbReference type="EMBL" id="JACAZF010000008">
    <property type="protein sequence ID" value="KAF7296744.1"/>
    <property type="molecule type" value="Genomic_DNA"/>
</dbReference>
<organism evidence="1 2">
    <name type="scientific">Mycena indigotica</name>
    <dbReference type="NCBI Taxonomy" id="2126181"/>
    <lineage>
        <taxon>Eukaryota</taxon>
        <taxon>Fungi</taxon>
        <taxon>Dikarya</taxon>
        <taxon>Basidiomycota</taxon>
        <taxon>Agaricomycotina</taxon>
        <taxon>Agaricomycetes</taxon>
        <taxon>Agaricomycetidae</taxon>
        <taxon>Agaricales</taxon>
        <taxon>Marasmiineae</taxon>
        <taxon>Mycenaceae</taxon>
        <taxon>Mycena</taxon>
    </lineage>
</organism>
<sequence>MALISPAHMATATSVLPGTMWRRPFEDAWEVRMRSQTLSLCMIHPALHTHSLHLCSFRRDPQTYGKRRKPLLRYPAHNPPGLMPYTYDYVSLFFPAARSPLDTTPSVARSEDKFWP</sequence>
<gene>
    <name evidence="1" type="ORF">MIND_00905000</name>
</gene>
<evidence type="ECO:0000313" key="2">
    <source>
        <dbReference type="Proteomes" id="UP000636479"/>
    </source>
</evidence>
<keyword evidence="2" id="KW-1185">Reference proteome</keyword>
<dbReference type="AlphaFoldDB" id="A0A8H6VWM3"/>
<comment type="caution">
    <text evidence="1">The sequence shown here is derived from an EMBL/GenBank/DDBJ whole genome shotgun (WGS) entry which is preliminary data.</text>
</comment>
<reference evidence="1" key="1">
    <citation type="submission" date="2020-05" db="EMBL/GenBank/DDBJ databases">
        <title>Mycena genomes resolve the evolution of fungal bioluminescence.</title>
        <authorList>
            <person name="Tsai I.J."/>
        </authorList>
    </citation>
    <scope>NUCLEOTIDE SEQUENCE</scope>
    <source>
        <strain evidence="1">171206Taipei</strain>
    </source>
</reference>
<dbReference type="RefSeq" id="XP_037217103.1">
    <property type="nucleotide sequence ID" value="XM_037365691.1"/>
</dbReference>
<protein>
    <submittedName>
        <fullName evidence="1">Uncharacterized protein</fullName>
    </submittedName>
</protein>
<name>A0A8H6VWM3_9AGAR</name>